<dbReference type="AlphaFoldDB" id="A0A1I2BLW2"/>
<dbReference type="RefSeq" id="WP_091658860.1">
    <property type="nucleotide sequence ID" value="NZ_FONT01000002.1"/>
</dbReference>
<gene>
    <name evidence="1" type="ORF">SAMN05192532_102377</name>
</gene>
<reference evidence="1 2" key="1">
    <citation type="submission" date="2016-10" db="EMBL/GenBank/DDBJ databases">
        <authorList>
            <person name="de Groot N.N."/>
        </authorList>
    </citation>
    <scope>NUCLEOTIDE SEQUENCE [LARGE SCALE GENOMIC DNA]</scope>
    <source>
        <strain evidence="1 2">DSM 23995</strain>
    </source>
</reference>
<accession>A0A1I2BLW2</accession>
<evidence type="ECO:0000313" key="2">
    <source>
        <dbReference type="Proteomes" id="UP000199516"/>
    </source>
</evidence>
<proteinExistence type="predicted"/>
<evidence type="ECO:0000313" key="1">
    <source>
        <dbReference type="EMBL" id="SFE56989.1"/>
    </source>
</evidence>
<dbReference type="EMBL" id="FONT01000002">
    <property type="protein sequence ID" value="SFE56989.1"/>
    <property type="molecule type" value="Genomic_DNA"/>
</dbReference>
<dbReference type="Proteomes" id="UP000199516">
    <property type="component" value="Unassembled WGS sequence"/>
</dbReference>
<sequence length="203" mass="23930">MSSSLEQRLYVILQEAIHSKQFDQAEQAIAYLKALKEMELFVSEEMQETAAALTDPPERKEIARPIEIAASRHSLAPETKRQSLLLLFYMKDENVLKFKKSPQTYTVSVEFFKAFLTHLKSWEERAPFSSKDFYGEFADELRTYTTYQNSTLRQFITLLFRFIHKMEIIKKPNPPQRNLFYVDPTFEPDEVIDEIKSKKMLQL</sequence>
<dbReference type="STRING" id="930128.SAMN05192532_102377"/>
<keyword evidence="2" id="KW-1185">Reference proteome</keyword>
<dbReference type="OrthoDB" id="2962555at2"/>
<organism evidence="1 2">
    <name type="scientific">Alteribacillus iranensis</name>
    <dbReference type="NCBI Taxonomy" id="930128"/>
    <lineage>
        <taxon>Bacteria</taxon>
        <taxon>Bacillati</taxon>
        <taxon>Bacillota</taxon>
        <taxon>Bacilli</taxon>
        <taxon>Bacillales</taxon>
        <taxon>Bacillaceae</taxon>
        <taxon>Alteribacillus</taxon>
    </lineage>
</organism>
<name>A0A1I2BLW2_9BACI</name>
<protein>
    <submittedName>
        <fullName evidence="1">Uncharacterized protein</fullName>
    </submittedName>
</protein>